<keyword evidence="1" id="KW-0175">Coiled coil</keyword>
<evidence type="ECO:0000313" key="4">
    <source>
        <dbReference type="Proteomes" id="UP000321947"/>
    </source>
</evidence>
<proteinExistence type="predicted"/>
<protein>
    <submittedName>
        <fullName evidence="3">CACTA en-spm transposon protein</fullName>
    </submittedName>
</protein>
<sequence length="271" mass="30454">MASGRSSGVRRALDANFSSSGMASKVMGDPDTISDSSRTALGVRGSPDVFVLRRKEIDSTGGTMRRENPSPRCHDPAVVPLPPSTTAHPYLRFIEHQMLNTFKEFQDDCHRHFKKYGNLKEARANPPHLLHELAEQRGESVDHVELFWETHVRDEMFVSQAAEDAHPTLESSQPLFRDEICETVLGRQPSYSKGLGWGPKLKACKTTSLSSSTTSYPQSTVELQLQAKLDQAMQRIEEHTRNHKVLVSEVEQMRKLIKDMTRAQQGPPHDP</sequence>
<evidence type="ECO:0000256" key="2">
    <source>
        <dbReference type="SAM" id="MobiDB-lite"/>
    </source>
</evidence>
<accession>A0A5D3DJN9</accession>
<dbReference type="AlphaFoldDB" id="A0A5D3DJN9"/>
<reference evidence="3 4" key="1">
    <citation type="submission" date="2019-08" db="EMBL/GenBank/DDBJ databases">
        <title>Draft genome sequences of two oriental melons (Cucumis melo L. var makuwa).</title>
        <authorList>
            <person name="Kwon S.-Y."/>
        </authorList>
    </citation>
    <scope>NUCLEOTIDE SEQUENCE [LARGE SCALE GENOMIC DNA]</scope>
    <source>
        <strain evidence="4">cv. Chang Bougi</strain>
        <tissue evidence="3">Leaf</tissue>
    </source>
</reference>
<dbReference type="EMBL" id="SSTD01004278">
    <property type="protein sequence ID" value="TYK23854.1"/>
    <property type="molecule type" value="Genomic_DNA"/>
</dbReference>
<name>A0A5D3DJN9_CUCMM</name>
<feature type="coiled-coil region" evidence="1">
    <location>
        <begin position="222"/>
        <end position="256"/>
    </location>
</feature>
<evidence type="ECO:0000256" key="1">
    <source>
        <dbReference type="SAM" id="Coils"/>
    </source>
</evidence>
<dbReference type="Proteomes" id="UP000321947">
    <property type="component" value="Unassembled WGS sequence"/>
</dbReference>
<feature type="region of interest" description="Disordered" evidence="2">
    <location>
        <begin position="20"/>
        <end position="40"/>
    </location>
</feature>
<comment type="caution">
    <text evidence="3">The sequence shown here is derived from an EMBL/GenBank/DDBJ whole genome shotgun (WGS) entry which is preliminary data.</text>
</comment>
<gene>
    <name evidence="3" type="ORF">E5676_scaffold419G00240</name>
</gene>
<evidence type="ECO:0000313" key="3">
    <source>
        <dbReference type="EMBL" id="TYK23854.1"/>
    </source>
</evidence>
<organism evidence="3 4">
    <name type="scientific">Cucumis melo var. makuwa</name>
    <name type="common">Oriental melon</name>
    <dbReference type="NCBI Taxonomy" id="1194695"/>
    <lineage>
        <taxon>Eukaryota</taxon>
        <taxon>Viridiplantae</taxon>
        <taxon>Streptophyta</taxon>
        <taxon>Embryophyta</taxon>
        <taxon>Tracheophyta</taxon>
        <taxon>Spermatophyta</taxon>
        <taxon>Magnoliopsida</taxon>
        <taxon>eudicotyledons</taxon>
        <taxon>Gunneridae</taxon>
        <taxon>Pentapetalae</taxon>
        <taxon>rosids</taxon>
        <taxon>fabids</taxon>
        <taxon>Cucurbitales</taxon>
        <taxon>Cucurbitaceae</taxon>
        <taxon>Benincaseae</taxon>
        <taxon>Cucumis</taxon>
    </lineage>
</organism>